<keyword evidence="1" id="KW-1133">Transmembrane helix</keyword>
<keyword evidence="1" id="KW-0472">Membrane</keyword>
<sequence length="79" mass="9346">MFFRHLFKLADGYNHGTLEWICWSVHEAIIKKRPSRNDVQNFWLYVFGMAFNAIAMMIQDFDAIANKGSFMVTHLLRFS</sequence>
<protein>
    <submittedName>
        <fullName evidence="2">Uncharacterized protein</fullName>
    </submittedName>
</protein>
<name>A0A9I9D5U7_CUCME</name>
<organism evidence="2">
    <name type="scientific">Cucumis melo</name>
    <name type="common">Muskmelon</name>
    <dbReference type="NCBI Taxonomy" id="3656"/>
    <lineage>
        <taxon>Eukaryota</taxon>
        <taxon>Viridiplantae</taxon>
        <taxon>Streptophyta</taxon>
        <taxon>Embryophyta</taxon>
        <taxon>Tracheophyta</taxon>
        <taxon>Spermatophyta</taxon>
        <taxon>Magnoliopsida</taxon>
        <taxon>eudicotyledons</taxon>
        <taxon>Gunneridae</taxon>
        <taxon>Pentapetalae</taxon>
        <taxon>rosids</taxon>
        <taxon>fabids</taxon>
        <taxon>Cucurbitales</taxon>
        <taxon>Cucurbitaceae</taxon>
        <taxon>Benincaseae</taxon>
        <taxon>Cucumis</taxon>
    </lineage>
</organism>
<reference evidence="2" key="1">
    <citation type="submission" date="2023-03" db="UniProtKB">
        <authorList>
            <consortium name="EnsemblPlants"/>
        </authorList>
    </citation>
    <scope>IDENTIFICATION</scope>
</reference>
<dbReference type="AlphaFoldDB" id="A0A9I9D5U7"/>
<dbReference type="EnsemblPlants" id="MELO3C013485.2.1">
    <property type="protein sequence ID" value="MELO3C013485.2.1"/>
    <property type="gene ID" value="MELO3C013485.2"/>
</dbReference>
<proteinExistence type="predicted"/>
<evidence type="ECO:0000256" key="1">
    <source>
        <dbReference type="SAM" id="Phobius"/>
    </source>
</evidence>
<feature type="transmembrane region" description="Helical" evidence="1">
    <location>
        <begin position="42"/>
        <end position="61"/>
    </location>
</feature>
<accession>A0A9I9D5U7</accession>
<keyword evidence="1" id="KW-0812">Transmembrane</keyword>
<dbReference type="Gramene" id="MELO3C013485.2.1">
    <property type="protein sequence ID" value="MELO3C013485.2.1"/>
    <property type="gene ID" value="MELO3C013485.2"/>
</dbReference>
<evidence type="ECO:0000313" key="2">
    <source>
        <dbReference type="EnsemblPlants" id="MELO3C013485.2.1"/>
    </source>
</evidence>